<feature type="transmembrane region" description="Helical" evidence="8">
    <location>
        <begin position="126"/>
        <end position="145"/>
    </location>
</feature>
<evidence type="ECO:0000256" key="2">
    <source>
        <dbReference type="ARBA" id="ARBA00022475"/>
    </source>
</evidence>
<feature type="transmembrane region" description="Helical" evidence="8">
    <location>
        <begin position="252"/>
        <end position="270"/>
    </location>
</feature>
<keyword evidence="5 8" id="KW-0812">Transmembrane</keyword>
<evidence type="ECO:0000256" key="3">
    <source>
        <dbReference type="ARBA" id="ARBA00022676"/>
    </source>
</evidence>
<feature type="transmembrane region" description="Helical" evidence="8">
    <location>
        <begin position="71"/>
        <end position="89"/>
    </location>
</feature>
<evidence type="ECO:0000256" key="8">
    <source>
        <dbReference type="SAM" id="Phobius"/>
    </source>
</evidence>
<organism evidence="10 11">
    <name type="scientific">Sungkyunkwania multivorans</name>
    <dbReference type="NCBI Taxonomy" id="1173618"/>
    <lineage>
        <taxon>Bacteria</taxon>
        <taxon>Pseudomonadati</taxon>
        <taxon>Bacteroidota</taxon>
        <taxon>Flavobacteriia</taxon>
        <taxon>Flavobacteriales</taxon>
        <taxon>Flavobacteriaceae</taxon>
        <taxon>Sungkyunkwania</taxon>
    </lineage>
</organism>
<comment type="subcellular location">
    <subcellularLocation>
        <location evidence="1">Cell membrane</location>
        <topology evidence="1">Multi-pass membrane protein</topology>
    </subcellularLocation>
</comment>
<name>A0ABW3D2G4_9FLAO</name>
<evidence type="ECO:0000313" key="11">
    <source>
        <dbReference type="Proteomes" id="UP001596978"/>
    </source>
</evidence>
<keyword evidence="7 8" id="KW-0472">Membrane</keyword>
<evidence type="ECO:0000256" key="1">
    <source>
        <dbReference type="ARBA" id="ARBA00004651"/>
    </source>
</evidence>
<evidence type="ECO:0000259" key="9">
    <source>
        <dbReference type="Pfam" id="PF13231"/>
    </source>
</evidence>
<evidence type="ECO:0000256" key="5">
    <source>
        <dbReference type="ARBA" id="ARBA00022692"/>
    </source>
</evidence>
<feature type="transmembrane region" description="Helical" evidence="8">
    <location>
        <begin position="282"/>
        <end position="303"/>
    </location>
</feature>
<accession>A0ABW3D2G4</accession>
<feature type="transmembrane region" description="Helical" evidence="8">
    <location>
        <begin position="101"/>
        <end position="120"/>
    </location>
</feature>
<evidence type="ECO:0000313" key="10">
    <source>
        <dbReference type="EMBL" id="MFD0864026.1"/>
    </source>
</evidence>
<reference evidence="11" key="1">
    <citation type="journal article" date="2019" name="Int. J. Syst. Evol. Microbiol.">
        <title>The Global Catalogue of Microorganisms (GCM) 10K type strain sequencing project: providing services to taxonomists for standard genome sequencing and annotation.</title>
        <authorList>
            <consortium name="The Broad Institute Genomics Platform"/>
            <consortium name="The Broad Institute Genome Sequencing Center for Infectious Disease"/>
            <person name="Wu L."/>
            <person name="Ma J."/>
        </authorList>
    </citation>
    <scope>NUCLEOTIDE SEQUENCE [LARGE SCALE GENOMIC DNA]</scope>
    <source>
        <strain evidence="11">CCUG 62952</strain>
    </source>
</reference>
<dbReference type="EMBL" id="JBHTJH010000017">
    <property type="protein sequence ID" value="MFD0864026.1"/>
    <property type="molecule type" value="Genomic_DNA"/>
</dbReference>
<proteinExistence type="predicted"/>
<keyword evidence="6 8" id="KW-1133">Transmembrane helix</keyword>
<feature type="transmembrane region" description="Helical" evidence="8">
    <location>
        <begin position="9"/>
        <end position="30"/>
    </location>
</feature>
<dbReference type="RefSeq" id="WP_386410782.1">
    <property type="nucleotide sequence ID" value="NZ_JBHTJH010000017.1"/>
</dbReference>
<dbReference type="PANTHER" id="PTHR33908">
    <property type="entry name" value="MANNOSYLTRANSFERASE YKCB-RELATED"/>
    <property type="match status" value="1"/>
</dbReference>
<evidence type="ECO:0000256" key="7">
    <source>
        <dbReference type="ARBA" id="ARBA00023136"/>
    </source>
</evidence>
<feature type="transmembrane region" description="Helical" evidence="8">
    <location>
        <begin position="152"/>
        <end position="183"/>
    </location>
</feature>
<dbReference type="EC" id="2.4.-.-" evidence="10"/>
<dbReference type="Proteomes" id="UP001596978">
    <property type="component" value="Unassembled WGS sequence"/>
</dbReference>
<gene>
    <name evidence="10" type="ORF">ACFQ1M_17550</name>
</gene>
<dbReference type="PANTHER" id="PTHR33908:SF11">
    <property type="entry name" value="MEMBRANE PROTEIN"/>
    <property type="match status" value="1"/>
</dbReference>
<comment type="caution">
    <text evidence="10">The sequence shown here is derived from an EMBL/GenBank/DDBJ whole genome shotgun (WGS) entry which is preliminary data.</text>
</comment>
<sequence>MFKAYPKRVLWLAALAFIAIILISFFKAALELEDAEQAYYSQWWRLGYDDQPPLYTWLQIIMTKVFGVSRFALAGQRAIFFASTLLLMYRFAHQMLNDKKLAEISVWSMALIIVFIDFNFRRLSHTSMMCALVLATLVITDRLLHSENLKNYILLGITLGLGMLTKYNFAIFITSLLVAALLTRKTRLIVFNPKIIISLVLCMILFAPHGYWLLSEQAYIIEIQNQVNDKANITEKDSMLIVPQLWEMTKRLLIFWAPLLTVLFLGYLSKHITFKNVAKKDWFFYLLWVQVIFLTILFAALKVENIEERWLLPLMLPFVVFIIRYIDIASIETLSRIGFIVFLTAIGIQTIRTPIEKMLSISSAVHYSFDPIVNVLETKPKAKQWVLPDVTSAGGVYFIRPHREVISMDDFTLPEESIDSSNAIFIFKTKNNKLQNTVLFDSIIDFGDDHEDYFFYMTKNAQ</sequence>
<keyword evidence="3 10" id="KW-0328">Glycosyltransferase</keyword>
<keyword evidence="4 10" id="KW-0808">Transferase</keyword>
<keyword evidence="11" id="KW-1185">Reference proteome</keyword>
<evidence type="ECO:0000256" key="4">
    <source>
        <dbReference type="ARBA" id="ARBA00022679"/>
    </source>
</evidence>
<dbReference type="InterPro" id="IPR038731">
    <property type="entry name" value="RgtA/B/C-like"/>
</dbReference>
<keyword evidence="2" id="KW-1003">Cell membrane</keyword>
<evidence type="ECO:0000256" key="6">
    <source>
        <dbReference type="ARBA" id="ARBA00022989"/>
    </source>
</evidence>
<dbReference type="GO" id="GO:0016757">
    <property type="term" value="F:glycosyltransferase activity"/>
    <property type="evidence" value="ECO:0007669"/>
    <property type="project" value="UniProtKB-KW"/>
</dbReference>
<feature type="domain" description="Glycosyltransferase RgtA/B/C/D-like" evidence="9">
    <location>
        <begin position="50"/>
        <end position="212"/>
    </location>
</feature>
<dbReference type="Pfam" id="PF13231">
    <property type="entry name" value="PMT_2"/>
    <property type="match status" value="1"/>
</dbReference>
<dbReference type="InterPro" id="IPR050297">
    <property type="entry name" value="LipidA_mod_glycosyltrf_83"/>
</dbReference>
<feature type="transmembrane region" description="Helical" evidence="8">
    <location>
        <begin position="195"/>
        <end position="214"/>
    </location>
</feature>
<protein>
    <submittedName>
        <fullName evidence="10">ArnT family glycosyltransferase</fullName>
        <ecNumber evidence="10">2.4.-.-</ecNumber>
    </submittedName>
</protein>